<accession>A0A0F6YM12</accession>
<evidence type="ECO:0000256" key="2">
    <source>
        <dbReference type="ARBA" id="ARBA00004651"/>
    </source>
</evidence>
<protein>
    <recommendedName>
        <fullName evidence="13">Peptidase M48 domain-containing protein</fullName>
    </recommendedName>
</protein>
<dbReference type="PANTHER" id="PTHR43221:SF1">
    <property type="entry name" value="PROTEASE HTPX"/>
    <property type="match status" value="1"/>
</dbReference>
<dbReference type="InterPro" id="IPR050083">
    <property type="entry name" value="HtpX_protease"/>
</dbReference>
<evidence type="ECO:0000256" key="8">
    <source>
        <dbReference type="ARBA" id="ARBA00022833"/>
    </source>
</evidence>
<evidence type="ECO:0000256" key="12">
    <source>
        <dbReference type="SAM" id="Phobius"/>
    </source>
</evidence>
<comment type="subcellular location">
    <subcellularLocation>
        <location evidence="2">Cell membrane</location>
        <topology evidence="2">Multi-pass membrane protein</topology>
    </subcellularLocation>
</comment>
<dbReference type="InterPro" id="IPR001915">
    <property type="entry name" value="Peptidase_M48"/>
</dbReference>
<evidence type="ECO:0000313" key="14">
    <source>
        <dbReference type="EMBL" id="AKF10538.1"/>
    </source>
</evidence>
<evidence type="ECO:0000256" key="3">
    <source>
        <dbReference type="ARBA" id="ARBA00022475"/>
    </source>
</evidence>
<evidence type="ECO:0000256" key="5">
    <source>
        <dbReference type="ARBA" id="ARBA00022692"/>
    </source>
</evidence>
<dbReference type="GO" id="GO:0046872">
    <property type="term" value="F:metal ion binding"/>
    <property type="evidence" value="ECO:0007669"/>
    <property type="project" value="UniProtKB-KW"/>
</dbReference>
<feature type="transmembrane region" description="Helical" evidence="12">
    <location>
        <begin position="38"/>
        <end position="58"/>
    </location>
</feature>
<dbReference type="CDD" id="cd07328">
    <property type="entry name" value="M48_Ste24p_like"/>
    <property type="match status" value="1"/>
</dbReference>
<evidence type="ECO:0000313" key="15">
    <source>
        <dbReference type="Proteomes" id="UP000034883"/>
    </source>
</evidence>
<gene>
    <name evidence="14" type="ORF">DB32_007687</name>
</gene>
<dbReference type="PANTHER" id="PTHR43221">
    <property type="entry name" value="PROTEASE HTPX"/>
    <property type="match status" value="1"/>
</dbReference>
<dbReference type="EMBL" id="CP011125">
    <property type="protein sequence ID" value="AKF10538.1"/>
    <property type="molecule type" value="Genomic_DNA"/>
</dbReference>
<evidence type="ECO:0000256" key="9">
    <source>
        <dbReference type="ARBA" id="ARBA00022989"/>
    </source>
</evidence>
<keyword evidence="11 12" id="KW-0472">Membrane</keyword>
<dbReference type="Pfam" id="PF01435">
    <property type="entry name" value="Peptidase_M48"/>
    <property type="match status" value="1"/>
</dbReference>
<feature type="domain" description="Peptidase M48" evidence="13">
    <location>
        <begin position="125"/>
        <end position="346"/>
    </location>
</feature>
<organism evidence="14 15">
    <name type="scientific">Sandaracinus amylolyticus</name>
    <dbReference type="NCBI Taxonomy" id="927083"/>
    <lineage>
        <taxon>Bacteria</taxon>
        <taxon>Pseudomonadati</taxon>
        <taxon>Myxococcota</taxon>
        <taxon>Polyangia</taxon>
        <taxon>Polyangiales</taxon>
        <taxon>Sandaracinaceae</taxon>
        <taxon>Sandaracinus</taxon>
    </lineage>
</organism>
<keyword evidence="8" id="KW-0862">Zinc</keyword>
<evidence type="ECO:0000256" key="6">
    <source>
        <dbReference type="ARBA" id="ARBA00022723"/>
    </source>
</evidence>
<reference evidence="14 15" key="1">
    <citation type="submission" date="2015-03" db="EMBL/GenBank/DDBJ databases">
        <title>Genome assembly of Sandaracinus amylolyticus DSM 53668.</title>
        <authorList>
            <person name="Sharma G."/>
            <person name="Subramanian S."/>
        </authorList>
    </citation>
    <scope>NUCLEOTIDE SEQUENCE [LARGE SCALE GENOMIC DNA]</scope>
    <source>
        <strain evidence="14 15">DSM 53668</strain>
    </source>
</reference>
<keyword evidence="7" id="KW-0378">Hydrolase</keyword>
<evidence type="ECO:0000256" key="7">
    <source>
        <dbReference type="ARBA" id="ARBA00022801"/>
    </source>
</evidence>
<comment type="cofactor">
    <cofactor evidence="1">
        <name>Zn(2+)</name>
        <dbReference type="ChEBI" id="CHEBI:29105"/>
    </cofactor>
</comment>
<evidence type="ECO:0000256" key="4">
    <source>
        <dbReference type="ARBA" id="ARBA00022670"/>
    </source>
</evidence>
<dbReference type="Proteomes" id="UP000034883">
    <property type="component" value="Chromosome"/>
</dbReference>
<name>A0A0F6YM12_9BACT</name>
<dbReference type="GO" id="GO:0005886">
    <property type="term" value="C:plasma membrane"/>
    <property type="evidence" value="ECO:0007669"/>
    <property type="project" value="UniProtKB-SubCell"/>
</dbReference>
<keyword evidence="10" id="KW-0482">Metalloprotease</keyword>
<evidence type="ECO:0000256" key="1">
    <source>
        <dbReference type="ARBA" id="ARBA00001947"/>
    </source>
</evidence>
<sequence length="701" mass="76955">MLLAMGTFVAVYVALLACTVGALRWVVVHVPPRDLPIFLFLFWVGAIVALGLVLLFLLKGLLVRQARARDEWIELLPAREPVLFAFLARLAKEVGAPVPRRVYVAPDVNAAVFQDTTLLSLVLPSRKQLVIGLGLINSLDLRELKAVLAHELGHFSQRSMRLGSYVYFGQQILVQLVAGRDAVDVAIDQLRFASRRELSLVGWTAYGLVASMRAVLATTYRLVTLADRALSREMELHADRVAIAAAGSDATVRLLGRVAYGQACLDHAMSELAHAGDHALFTTDLYAHQLRAAETLPDEAFRAEWARLDAPLGPDLPPLFPPGADDARPSMWATHPPNAAREDAARAPWIDAARSAGDETSAWALFADPDGLRQRMTMQLFRRMHPGRTLRFSDPTTVERFLVEERESAKLDERHRGAYGQRLIALLPLDEIFARASASAMSADAVERARIELYGPDHTRAVARAEAILRELESLSRALAHAEQEGRSSVTVRGFERPLEEVRDVAMPLEAELEALGSARDAWDRRVAEVHARMAADLGPDATNELRARYAFHLAIQDLRRGLHRAAALLHPAIEAAGVQVALAPHVQEHAMRLALDARGVVAEVLAHAGTLTPPALPGLAADRGGAQPERLARVLLPEPLISDPRLMEARVSREVIERLARQHGEVLDRLERVRRKSLAGLVASQDAIAARWSSARRTSA</sequence>
<keyword evidence="6" id="KW-0479">Metal-binding</keyword>
<dbReference type="AlphaFoldDB" id="A0A0F6YM12"/>
<dbReference type="KEGG" id="samy:DB32_007687"/>
<evidence type="ECO:0000256" key="10">
    <source>
        <dbReference type="ARBA" id="ARBA00023049"/>
    </source>
</evidence>
<evidence type="ECO:0000259" key="13">
    <source>
        <dbReference type="Pfam" id="PF01435"/>
    </source>
</evidence>
<dbReference type="GO" id="GO:0004222">
    <property type="term" value="F:metalloendopeptidase activity"/>
    <property type="evidence" value="ECO:0007669"/>
    <property type="project" value="InterPro"/>
</dbReference>
<dbReference type="STRING" id="927083.DB32_007687"/>
<dbReference type="Gene3D" id="3.30.2010.10">
    <property type="entry name" value="Metalloproteases ('zincins'), catalytic domain"/>
    <property type="match status" value="1"/>
</dbReference>
<keyword evidence="3" id="KW-1003">Cell membrane</keyword>
<evidence type="ECO:0000256" key="11">
    <source>
        <dbReference type="ARBA" id="ARBA00023136"/>
    </source>
</evidence>
<keyword evidence="9 12" id="KW-1133">Transmembrane helix</keyword>
<keyword evidence="5 12" id="KW-0812">Transmembrane</keyword>
<keyword evidence="4" id="KW-0645">Protease</keyword>
<dbReference type="GO" id="GO:0006508">
    <property type="term" value="P:proteolysis"/>
    <property type="evidence" value="ECO:0007669"/>
    <property type="project" value="UniProtKB-KW"/>
</dbReference>
<keyword evidence="15" id="KW-1185">Reference proteome</keyword>
<proteinExistence type="predicted"/>